<organism evidence="8 9">
    <name type="scientific">[Candida] anglica</name>
    <dbReference type="NCBI Taxonomy" id="148631"/>
    <lineage>
        <taxon>Eukaryota</taxon>
        <taxon>Fungi</taxon>
        <taxon>Dikarya</taxon>
        <taxon>Ascomycota</taxon>
        <taxon>Saccharomycotina</taxon>
        <taxon>Pichiomycetes</taxon>
        <taxon>Debaryomycetaceae</taxon>
        <taxon>Kurtzmaniella</taxon>
    </lineage>
</organism>
<keyword evidence="3" id="KW-0679">Respiratory chain</keyword>
<proteinExistence type="predicted"/>
<evidence type="ECO:0000256" key="5">
    <source>
        <dbReference type="ARBA" id="ARBA00022982"/>
    </source>
</evidence>
<dbReference type="Proteomes" id="UP001497600">
    <property type="component" value="Chromosome C"/>
</dbReference>
<protein>
    <submittedName>
        <fullName evidence="8">Uncharacterized protein</fullName>
    </submittedName>
</protein>
<evidence type="ECO:0000313" key="8">
    <source>
        <dbReference type="EMBL" id="CAK7900046.1"/>
    </source>
</evidence>
<accession>A0ABP0E947</accession>
<evidence type="ECO:0000256" key="6">
    <source>
        <dbReference type="ARBA" id="ARBA00023128"/>
    </source>
</evidence>
<dbReference type="InterPro" id="IPR039993">
    <property type="entry name" value="NDUFB10"/>
</dbReference>
<keyword evidence="4" id="KW-0999">Mitochondrion inner membrane</keyword>
<dbReference type="PANTHER" id="PTHR13094:SF1">
    <property type="entry name" value="NADH DEHYDROGENASE [UBIQUINONE] 1 BETA SUBCOMPLEX SUBUNIT 10"/>
    <property type="match status" value="1"/>
</dbReference>
<dbReference type="EMBL" id="OZ004255">
    <property type="protein sequence ID" value="CAK7900046.1"/>
    <property type="molecule type" value="Genomic_DNA"/>
</dbReference>
<reference evidence="8 9" key="1">
    <citation type="submission" date="2024-01" db="EMBL/GenBank/DDBJ databases">
        <authorList>
            <consortium name="Genoscope - CEA"/>
            <person name="William W."/>
        </authorList>
    </citation>
    <scope>NUCLEOTIDE SEQUENCE [LARGE SCALE GENOMIC DNA]</scope>
    <source>
        <strain evidence="8 9">29B2s-10</strain>
    </source>
</reference>
<sequence length="97" mass="11660">MALTDYSHHKRHELVSFDDIDYANFTDVEKARDSMLREQWIRTQSLRVTHEALRKCRQYHEDDAQKNCRPLVMKYMKMIESYGVQGYLGYQKNDPSK</sequence>
<dbReference type="PANTHER" id="PTHR13094">
    <property type="entry name" value="NADH-UBIQUINONE OXIDOREDUCTASE PDSW SUBUNIT"/>
    <property type="match status" value="1"/>
</dbReference>
<evidence type="ECO:0000256" key="4">
    <source>
        <dbReference type="ARBA" id="ARBA00022792"/>
    </source>
</evidence>
<evidence type="ECO:0000256" key="3">
    <source>
        <dbReference type="ARBA" id="ARBA00022660"/>
    </source>
</evidence>
<gene>
    <name evidence="8" type="ORF">CAAN4_C05490</name>
</gene>
<evidence type="ECO:0000256" key="7">
    <source>
        <dbReference type="ARBA" id="ARBA00023136"/>
    </source>
</evidence>
<evidence type="ECO:0000256" key="2">
    <source>
        <dbReference type="ARBA" id="ARBA00022448"/>
    </source>
</evidence>
<comment type="subcellular location">
    <subcellularLocation>
        <location evidence="1">Mitochondrion inner membrane</location>
        <topology evidence="1">Peripheral membrane protein</topology>
        <orientation evidence="1">Matrix side</orientation>
    </subcellularLocation>
</comment>
<keyword evidence="9" id="KW-1185">Reference proteome</keyword>
<keyword evidence="7" id="KW-0472">Membrane</keyword>
<evidence type="ECO:0000256" key="1">
    <source>
        <dbReference type="ARBA" id="ARBA00004443"/>
    </source>
</evidence>
<keyword evidence="6" id="KW-0496">Mitochondrion</keyword>
<keyword evidence="2" id="KW-0813">Transport</keyword>
<keyword evidence="5" id="KW-0249">Electron transport</keyword>
<evidence type="ECO:0000313" key="9">
    <source>
        <dbReference type="Proteomes" id="UP001497600"/>
    </source>
</evidence>
<name>A0ABP0E947_9ASCO</name>